<comment type="caution">
    <text evidence="2">The sequence shown here is derived from an EMBL/GenBank/DDBJ whole genome shotgun (WGS) entry which is preliminary data.</text>
</comment>
<keyword evidence="3" id="KW-1185">Reference proteome</keyword>
<feature type="compositionally biased region" description="Low complexity" evidence="1">
    <location>
        <begin position="76"/>
        <end position="87"/>
    </location>
</feature>
<evidence type="ECO:0000256" key="1">
    <source>
        <dbReference type="SAM" id="MobiDB-lite"/>
    </source>
</evidence>
<feature type="region of interest" description="Disordered" evidence="1">
    <location>
        <begin position="53"/>
        <end position="95"/>
    </location>
</feature>
<reference evidence="2 3" key="1">
    <citation type="submission" date="2020-04" db="EMBL/GenBank/DDBJ databases">
        <title>Draft genome of Pyxidicoccus fallax type strain.</title>
        <authorList>
            <person name="Whitworth D.E."/>
        </authorList>
    </citation>
    <scope>NUCLEOTIDE SEQUENCE [LARGE SCALE GENOMIC DNA]</scope>
    <source>
        <strain evidence="2 3">DSM 14698</strain>
    </source>
</reference>
<gene>
    <name evidence="2" type="ORF">HG543_37670</name>
</gene>
<dbReference type="AlphaFoldDB" id="A0A848LSE8"/>
<proteinExistence type="predicted"/>
<evidence type="ECO:0000313" key="2">
    <source>
        <dbReference type="EMBL" id="NMO20552.1"/>
    </source>
</evidence>
<organism evidence="2 3">
    <name type="scientific">Pyxidicoccus fallax</name>
    <dbReference type="NCBI Taxonomy" id="394095"/>
    <lineage>
        <taxon>Bacteria</taxon>
        <taxon>Pseudomonadati</taxon>
        <taxon>Myxococcota</taxon>
        <taxon>Myxococcia</taxon>
        <taxon>Myxococcales</taxon>
        <taxon>Cystobacterineae</taxon>
        <taxon>Myxococcaceae</taxon>
        <taxon>Pyxidicoccus</taxon>
    </lineage>
</organism>
<name>A0A848LSE8_9BACT</name>
<protein>
    <submittedName>
        <fullName evidence="2">Uncharacterized protein</fullName>
    </submittedName>
</protein>
<feature type="region of interest" description="Disordered" evidence="1">
    <location>
        <begin position="13"/>
        <end position="34"/>
    </location>
</feature>
<accession>A0A848LSE8</accession>
<sequence length="95" mass="10095">MAFAAVVVQLMTAGGAGAQGERATERQEAGDVGKELSSLKNELSSLSAEFNAAKERRRLEAERKKREEEEWHHGPKAPTAPRATPPTGGAGTPAR</sequence>
<evidence type="ECO:0000313" key="3">
    <source>
        <dbReference type="Proteomes" id="UP000518300"/>
    </source>
</evidence>
<dbReference type="Proteomes" id="UP000518300">
    <property type="component" value="Unassembled WGS sequence"/>
</dbReference>
<feature type="compositionally biased region" description="Basic and acidic residues" evidence="1">
    <location>
        <begin position="22"/>
        <end position="34"/>
    </location>
</feature>
<dbReference type="EMBL" id="JABBJJ010000251">
    <property type="protein sequence ID" value="NMO20552.1"/>
    <property type="molecule type" value="Genomic_DNA"/>
</dbReference>
<feature type="compositionally biased region" description="Basic and acidic residues" evidence="1">
    <location>
        <begin position="53"/>
        <end position="73"/>
    </location>
</feature>